<dbReference type="GO" id="GO:0005829">
    <property type="term" value="C:cytosol"/>
    <property type="evidence" value="ECO:0007669"/>
    <property type="project" value="TreeGrafter"/>
</dbReference>
<evidence type="ECO:0000313" key="3">
    <source>
        <dbReference type="EMBL" id="PZX45750.1"/>
    </source>
</evidence>
<dbReference type="InterPro" id="IPR051159">
    <property type="entry name" value="Hexapeptide_acetyltransf"/>
</dbReference>
<protein>
    <submittedName>
        <fullName evidence="3">Putative colanic acid biosynthesis acetyltransferase WcaF</fullName>
    </submittedName>
</protein>
<dbReference type="InterPro" id="IPR001451">
    <property type="entry name" value="Hexapep"/>
</dbReference>
<dbReference type="Proteomes" id="UP000249364">
    <property type="component" value="Unassembled WGS sequence"/>
</dbReference>
<accession>A0A2W7QIJ4</accession>
<dbReference type="RefSeq" id="WP_111361192.1">
    <property type="nucleotide sequence ID" value="NZ_QKZQ01000005.1"/>
</dbReference>
<dbReference type="Gene3D" id="2.160.10.10">
    <property type="entry name" value="Hexapeptide repeat proteins"/>
    <property type="match status" value="1"/>
</dbReference>
<reference evidence="3 4" key="1">
    <citation type="submission" date="2018-06" db="EMBL/GenBank/DDBJ databases">
        <title>Genomic Encyclopedia of Archaeal and Bacterial Type Strains, Phase II (KMG-II): from individual species to whole genera.</title>
        <authorList>
            <person name="Goeker M."/>
        </authorList>
    </citation>
    <scope>NUCLEOTIDE SEQUENCE [LARGE SCALE GENOMIC DNA]</scope>
    <source>
        <strain evidence="3 4">DSM 13087</strain>
    </source>
</reference>
<keyword evidence="4" id="KW-1185">Reference proteome</keyword>
<dbReference type="GO" id="GO:0008374">
    <property type="term" value="F:O-acyltransferase activity"/>
    <property type="evidence" value="ECO:0007669"/>
    <property type="project" value="TreeGrafter"/>
</dbReference>
<name>A0A2W7QIJ4_9RHOB</name>
<dbReference type="CDD" id="cd05825">
    <property type="entry name" value="LbH_wcaF_like"/>
    <property type="match status" value="1"/>
</dbReference>
<dbReference type="Pfam" id="PF00132">
    <property type="entry name" value="Hexapep"/>
    <property type="match status" value="1"/>
</dbReference>
<dbReference type="PANTHER" id="PTHR23416">
    <property type="entry name" value="SIALIC ACID SYNTHASE-RELATED"/>
    <property type="match status" value="1"/>
</dbReference>
<dbReference type="EMBL" id="QKZQ01000005">
    <property type="protein sequence ID" value="PZX45750.1"/>
    <property type="molecule type" value="Genomic_DNA"/>
</dbReference>
<evidence type="ECO:0000256" key="1">
    <source>
        <dbReference type="ARBA" id="ARBA00007274"/>
    </source>
</evidence>
<dbReference type="PANTHER" id="PTHR23416:SF23">
    <property type="entry name" value="ACETYLTRANSFERASE C18B11.09C-RELATED"/>
    <property type="match status" value="1"/>
</dbReference>
<evidence type="ECO:0000313" key="4">
    <source>
        <dbReference type="Proteomes" id="UP000249364"/>
    </source>
</evidence>
<dbReference type="AlphaFoldDB" id="A0A2W7QIJ4"/>
<organism evidence="3 4">
    <name type="scientific">Roseinatronobacter thiooxidans</name>
    <dbReference type="NCBI Taxonomy" id="121821"/>
    <lineage>
        <taxon>Bacteria</taxon>
        <taxon>Pseudomonadati</taxon>
        <taxon>Pseudomonadota</taxon>
        <taxon>Alphaproteobacteria</taxon>
        <taxon>Rhodobacterales</taxon>
        <taxon>Paracoccaceae</taxon>
        <taxon>Roseinatronobacter</taxon>
    </lineage>
</organism>
<proteinExistence type="inferred from homology"/>
<keyword evidence="2 3" id="KW-0808">Transferase</keyword>
<evidence type="ECO:0000256" key="2">
    <source>
        <dbReference type="ARBA" id="ARBA00022679"/>
    </source>
</evidence>
<gene>
    <name evidence="3" type="ORF">LY56_01310</name>
</gene>
<comment type="similarity">
    <text evidence="1">Belongs to the transferase hexapeptide repeat family.</text>
</comment>
<dbReference type="SUPFAM" id="SSF51161">
    <property type="entry name" value="Trimeric LpxA-like enzymes"/>
    <property type="match status" value="1"/>
</dbReference>
<dbReference type="InterPro" id="IPR011004">
    <property type="entry name" value="Trimer_LpxA-like_sf"/>
</dbReference>
<comment type="caution">
    <text evidence="3">The sequence shown here is derived from an EMBL/GenBank/DDBJ whole genome shotgun (WGS) entry which is preliminary data.</text>
</comment>
<sequence>MTAPRIDIAANRAARKWTRREQAGRVLWALVVIFFRFSPRPLWGWRRAMLRAFGARVGTDVHVYPSARITIPWNLTLGAGCSVGDHAILYALGPITLGPRATVSQYAHLCAGSHDWRDPAMPLTKPPITIGADVWICADVFVGPGVKVGDCAILGARAVVVRDVAPRSIVAGNPARPMGTRDQ</sequence>
<dbReference type="OrthoDB" id="9815592at2"/>